<dbReference type="EMBL" id="VXRY01000563">
    <property type="protein sequence ID" value="MXY35101.1"/>
    <property type="molecule type" value="Genomic_DNA"/>
</dbReference>
<organism evidence="2">
    <name type="scientific">Boseongicola sp. SB0664_bin_43</name>
    <dbReference type="NCBI Taxonomy" id="2604844"/>
    <lineage>
        <taxon>Bacteria</taxon>
        <taxon>Pseudomonadati</taxon>
        <taxon>Pseudomonadota</taxon>
        <taxon>Alphaproteobacteria</taxon>
        <taxon>Rhodobacterales</taxon>
        <taxon>Paracoccaceae</taxon>
        <taxon>Boseongicola</taxon>
    </lineage>
</organism>
<gene>
    <name evidence="2" type="ORF">F4Y60_13675</name>
</gene>
<dbReference type="AlphaFoldDB" id="A0A6B0Y2V8"/>
<accession>A0A6B0Y2V8</accession>
<name>A0A6B0Y2V8_9RHOB</name>
<reference evidence="2" key="1">
    <citation type="submission" date="2019-09" db="EMBL/GenBank/DDBJ databases">
        <title>Characterisation of the sponge microbiome using genome-centric metagenomics.</title>
        <authorList>
            <person name="Engelberts J.P."/>
            <person name="Robbins S.J."/>
            <person name="De Goeij J.M."/>
            <person name="Aranda M."/>
            <person name="Bell S.C."/>
            <person name="Webster N.S."/>
        </authorList>
    </citation>
    <scope>NUCLEOTIDE SEQUENCE</scope>
    <source>
        <strain evidence="2">SB0664_bin_43</strain>
    </source>
</reference>
<keyword evidence="1" id="KW-0732">Signal</keyword>
<protein>
    <recommendedName>
        <fullName evidence="3">Secreted protein</fullName>
    </recommendedName>
</protein>
<feature type="signal peptide" evidence="1">
    <location>
        <begin position="1"/>
        <end position="20"/>
    </location>
</feature>
<proteinExistence type="predicted"/>
<evidence type="ECO:0008006" key="3">
    <source>
        <dbReference type="Google" id="ProtNLM"/>
    </source>
</evidence>
<comment type="caution">
    <text evidence="2">The sequence shown here is derived from an EMBL/GenBank/DDBJ whole genome shotgun (WGS) entry which is preliminary data.</text>
</comment>
<sequence length="190" mass="20979">MNHSILACAFLVMSPTPALADEANDIAVAESLLMARKIGSDAADAAMNRANAAMLSVLSTSPDRDLVLRGWEGVKECFRKSCATDRSLKPGHRFFKSDERLTSEGCLTRLESVEAKCEGSRGNCFEPVPENIGQVADNRVVRCLTNDTWVESFRDRLYDIFVDDEIERRLAPLEPDVKKAVQSQLGLVDT</sequence>
<evidence type="ECO:0000256" key="1">
    <source>
        <dbReference type="SAM" id="SignalP"/>
    </source>
</evidence>
<feature type="chain" id="PRO_5025632356" description="Secreted protein" evidence="1">
    <location>
        <begin position="21"/>
        <end position="190"/>
    </location>
</feature>
<evidence type="ECO:0000313" key="2">
    <source>
        <dbReference type="EMBL" id="MXY35101.1"/>
    </source>
</evidence>